<evidence type="ECO:0000256" key="3">
    <source>
        <dbReference type="ARBA" id="ARBA00009471"/>
    </source>
</evidence>
<dbReference type="GO" id="GO:0016491">
    <property type="term" value="F:oxidoreductase activity"/>
    <property type="evidence" value="ECO:0007669"/>
    <property type="project" value="InterPro"/>
</dbReference>
<proteinExistence type="inferred from homology"/>
<evidence type="ECO:0000256" key="7">
    <source>
        <dbReference type="ARBA" id="ARBA00022618"/>
    </source>
</evidence>
<dbReference type="GO" id="GO:0005737">
    <property type="term" value="C:cytoplasm"/>
    <property type="evidence" value="ECO:0007669"/>
    <property type="project" value="UniProtKB-SubCell"/>
</dbReference>
<feature type="domain" description="Enoyl reductase (ER)" evidence="12">
    <location>
        <begin position="783"/>
        <end position="1113"/>
    </location>
</feature>
<keyword evidence="8" id="KW-0498">Mitosis</keyword>
<dbReference type="GO" id="GO:0051301">
    <property type="term" value="P:cell division"/>
    <property type="evidence" value="ECO:0007669"/>
    <property type="project" value="UniProtKB-KW"/>
</dbReference>
<keyword evidence="7" id="KW-0132">Cell division</keyword>
<comment type="subcellular location">
    <subcellularLocation>
        <location evidence="1">Chromosome</location>
    </subcellularLocation>
    <subcellularLocation>
        <location evidence="2">Cytoplasm</location>
    </subcellularLocation>
</comment>
<dbReference type="InterPro" id="IPR013154">
    <property type="entry name" value="ADH-like_N"/>
</dbReference>
<evidence type="ECO:0000259" key="12">
    <source>
        <dbReference type="SMART" id="SM00829"/>
    </source>
</evidence>
<feature type="region of interest" description="Disordered" evidence="11">
    <location>
        <begin position="442"/>
        <end position="467"/>
    </location>
</feature>
<evidence type="ECO:0000256" key="4">
    <source>
        <dbReference type="ARBA" id="ARBA00016065"/>
    </source>
</evidence>
<gene>
    <name evidence="13" type="ORF">CA7LBN_003719</name>
</gene>
<evidence type="ECO:0000256" key="6">
    <source>
        <dbReference type="ARBA" id="ARBA00022490"/>
    </source>
</evidence>
<dbReference type="SMART" id="SM00829">
    <property type="entry name" value="PKS_ER"/>
    <property type="match status" value="1"/>
</dbReference>
<dbReference type="Pfam" id="PF13602">
    <property type="entry name" value="ADH_zinc_N_2"/>
    <property type="match status" value="1"/>
</dbReference>
<feature type="compositionally biased region" description="Acidic residues" evidence="11">
    <location>
        <begin position="158"/>
        <end position="169"/>
    </location>
</feature>
<dbReference type="GO" id="GO:0007076">
    <property type="term" value="P:mitotic chromosome condensation"/>
    <property type="evidence" value="ECO:0007669"/>
    <property type="project" value="InterPro"/>
</dbReference>
<organism evidence="13">
    <name type="scientific">Candidozyma auris</name>
    <name type="common">Yeast</name>
    <name type="synonym">Candida auris</name>
    <dbReference type="NCBI Taxonomy" id="498019"/>
    <lineage>
        <taxon>Eukaryota</taxon>
        <taxon>Fungi</taxon>
        <taxon>Dikarya</taxon>
        <taxon>Ascomycota</taxon>
        <taxon>Saccharomycotina</taxon>
        <taxon>Pichiomycetes</taxon>
        <taxon>Metschnikowiaceae</taxon>
        <taxon>Candidozyma</taxon>
    </lineage>
</organism>
<evidence type="ECO:0000256" key="1">
    <source>
        <dbReference type="ARBA" id="ARBA00004286"/>
    </source>
</evidence>
<dbReference type="InterPro" id="IPR022816">
    <property type="entry name" value="Condensin_barren_su2"/>
</dbReference>
<dbReference type="InterPro" id="IPR011032">
    <property type="entry name" value="GroES-like_sf"/>
</dbReference>
<dbReference type="PANTHER" id="PTHR13108">
    <property type="entry name" value="CONDENSIN COMPLEX SUBUNIT 2"/>
    <property type="match status" value="1"/>
</dbReference>
<dbReference type="Gene3D" id="3.40.50.720">
    <property type="entry name" value="NAD(P)-binding Rossmann-like Domain"/>
    <property type="match status" value="1"/>
</dbReference>
<evidence type="ECO:0000256" key="8">
    <source>
        <dbReference type="ARBA" id="ARBA00022776"/>
    </source>
</evidence>
<dbReference type="Proteomes" id="UP000825438">
    <property type="component" value="Chromosome IV"/>
</dbReference>
<evidence type="ECO:0000256" key="9">
    <source>
        <dbReference type="ARBA" id="ARBA00023067"/>
    </source>
</evidence>
<name>A0A8F2W373_CANAR</name>
<feature type="region of interest" description="Disordered" evidence="11">
    <location>
        <begin position="151"/>
        <end position="179"/>
    </location>
</feature>
<dbReference type="SUPFAM" id="SSF50129">
    <property type="entry name" value="GroES-like"/>
    <property type="match status" value="1"/>
</dbReference>
<dbReference type="InterPro" id="IPR036291">
    <property type="entry name" value="NAD(P)-bd_dom_sf"/>
</dbReference>
<dbReference type="GO" id="GO:0000796">
    <property type="term" value="C:condensin complex"/>
    <property type="evidence" value="ECO:0007669"/>
    <property type="project" value="InterPro"/>
</dbReference>
<dbReference type="AlphaFoldDB" id="A0A8F2W373"/>
<accession>A0A8F2W373</accession>
<dbReference type="PANTHER" id="PTHR13108:SF9">
    <property type="entry name" value="CONDENSIN COMPLEX SUBUNIT 2"/>
    <property type="match status" value="1"/>
</dbReference>
<dbReference type="SUPFAM" id="SSF51735">
    <property type="entry name" value="NAD(P)-binding Rossmann-fold domains"/>
    <property type="match status" value="1"/>
</dbReference>
<dbReference type="GO" id="GO:0003682">
    <property type="term" value="F:chromatin binding"/>
    <property type="evidence" value="ECO:0007669"/>
    <property type="project" value="TreeGrafter"/>
</dbReference>
<keyword evidence="5" id="KW-0158">Chromosome</keyword>
<dbReference type="EMBL" id="CP076752">
    <property type="protein sequence ID" value="QWW24862.1"/>
    <property type="molecule type" value="Genomic_DNA"/>
</dbReference>
<evidence type="ECO:0000256" key="10">
    <source>
        <dbReference type="ARBA" id="ARBA00023306"/>
    </source>
</evidence>
<feature type="compositionally biased region" description="Basic and acidic residues" evidence="11">
    <location>
        <begin position="170"/>
        <end position="179"/>
    </location>
</feature>
<evidence type="ECO:0000256" key="11">
    <source>
        <dbReference type="SAM" id="MobiDB-lite"/>
    </source>
</evidence>
<dbReference type="Gene3D" id="3.90.180.10">
    <property type="entry name" value="Medium-chain alcohol dehydrogenases, catalytic domain"/>
    <property type="match status" value="1"/>
</dbReference>
<evidence type="ECO:0000313" key="13">
    <source>
        <dbReference type="EMBL" id="QWW24862.1"/>
    </source>
</evidence>
<dbReference type="Pfam" id="PF08240">
    <property type="entry name" value="ADH_N"/>
    <property type="match status" value="1"/>
</dbReference>
<dbReference type="Pfam" id="PF05786">
    <property type="entry name" value="Cnd2"/>
    <property type="match status" value="1"/>
</dbReference>
<dbReference type="InterPro" id="IPR020843">
    <property type="entry name" value="ER"/>
</dbReference>
<keyword evidence="9" id="KW-0226">DNA condensation</keyword>
<reference evidence="13" key="1">
    <citation type="submission" date="2021-06" db="EMBL/GenBank/DDBJ databases">
        <title>Candida auris outbreak in lebanese hospital.</title>
        <authorList>
            <person name="Finianos M."/>
        </authorList>
    </citation>
    <scope>NUCLEOTIDE SEQUENCE</scope>
    <source>
        <strain evidence="13">CA7LBN</strain>
    </source>
</reference>
<keyword evidence="6" id="KW-0963">Cytoplasm</keyword>
<comment type="similarity">
    <text evidence="3">Belongs to the CND2 (condensin subunit 2) family.</text>
</comment>
<keyword evidence="10" id="KW-0131">Cell cycle</keyword>
<evidence type="ECO:0000256" key="5">
    <source>
        <dbReference type="ARBA" id="ARBA00022454"/>
    </source>
</evidence>
<evidence type="ECO:0000256" key="2">
    <source>
        <dbReference type="ARBA" id="ARBA00004496"/>
    </source>
</evidence>
<feature type="compositionally biased region" description="Polar residues" evidence="11">
    <location>
        <begin position="443"/>
        <end position="455"/>
    </location>
</feature>
<protein>
    <recommendedName>
        <fullName evidence="4">Condensin complex subunit 2</fullName>
    </recommendedName>
</protein>
<sequence>MASVLPKKRAMQGSSNRGSAVYDLNRRVVSGRSASGARSVSGSRHVSRGDMFVAAEDDSFAEDAIDFHENKNTIMSNFEEWIKLSTDNKITSKNSWQFALIDYFYDLNVIKDGDNINFQRASATLDGCVKIYSSRVESVASETGKLLSGLAKKKGDENAEDKDEDDDQNNGEHVDPASLRRERRVNRVVESTLLSEEALRIKKLDQELAIDPLFKKALSDFDEGGIKSLLLNTLRIDSSMRVVFDATTNAPKQTTEEETEETDDQDRLDLYSDEVDVGKLKGLVFQDESELETTTIAPTMPELEAVFNDIGNAKSVLGDVNARLGAAQEESAEPDLNNNDNHDFLSPANDGFDDYELGNDENSPGMPENGQFMNFANIDAELAQGPVPDDDDDDDLAGNSEVVTGHVLDQDLMTYFDKTMKDTWRGPEHWRIAALKKHKNFDTPISNKSRATTPQVEGAPAQPKRKRKENITIDFFKDEDEDYIEDIFQHAKKSAPILRPADSIDTNEYHLLPDDIQFNSKKLVTLFIKPNRSIVTFSRRAKSLRNDNDVLEKAAYTDQAYFAEEYQKQEREREEEERQEKLAASFHQAELDDYDNYGDIDFNDVLGGADSANDDIKPENQFVTEGRKARPEYVNFSRVAKRVDIKLLKDNLWKAIKPETKETSPELPNAENGEVVPAKQPVKIETHFTDIAQKIGTMYKPEEKKDLSTSFCFICILHLANEHKLDLSVNDAHDDLRISGFEEDEHSTLVKMTLRFRAVQYTSSSSALQIKEDQLDVSQDIDGTFRVGPTNVLVKIKCAALNPVDLVLKSITPLPLAYRRKGIGFDYSGIVVGLGEEAAKKTGVKVGSKVCGMFQEVLGRGTLAEYALMDTATSSGSTIHEFAENLSFQEAASYPLVLGTAILMFSKIMKENKKQRILILGSGTTVGKFCVQLAKNVHNFEEVVVTCSPKSVDLVKSLGGDTWVDYTAWDSILDPVLELVGMKGKFDVIFDCAGNCDLFPQIHNILKGRKEGGTYVTISGDFKYSFSKPTALQLAWNNLGLPKRYLESKVGYLDYNYDFVSVIKSMYPWHKDCKKLIEEEKIKLQVDSVYPFEEFDKAYERLGSNQANGKVVVTVDSDD</sequence>